<reference evidence="3" key="1">
    <citation type="journal article" date="2014" name="Environ. Microbiol.">
        <title>Comparative genomics of the marine bacterial genus Glaciecola reveals the high degree of genomic diversity and genomic characteristic for cold adaptation.</title>
        <authorList>
            <person name="Qin Q.L."/>
            <person name="Xie B.B."/>
            <person name="Yu Y."/>
            <person name="Shu Y.L."/>
            <person name="Rong J.C."/>
            <person name="Zhang Y.J."/>
            <person name="Zhao D.L."/>
            <person name="Chen X.L."/>
            <person name="Zhang X.Y."/>
            <person name="Chen B."/>
            <person name="Zhou B.C."/>
            <person name="Zhang Y.Z."/>
        </authorList>
    </citation>
    <scope>NUCLEOTIDE SEQUENCE [LARGE SCALE GENOMIC DNA]</scope>
    <source>
        <strain evidence="3">ACAM 615</strain>
    </source>
</reference>
<dbReference type="RefSeq" id="WP_006008536.1">
    <property type="nucleotide sequence ID" value="NZ_AUAV01000022.1"/>
</dbReference>
<dbReference type="AlphaFoldDB" id="K6YTA6"/>
<gene>
    <name evidence="2" type="ORF">GPAL_0321</name>
</gene>
<feature type="domain" description="Transposase IS66 C-terminal" evidence="1">
    <location>
        <begin position="8"/>
        <end position="33"/>
    </location>
</feature>
<dbReference type="Proteomes" id="UP000006251">
    <property type="component" value="Unassembled WGS sequence"/>
</dbReference>
<sequence>MKYLKLTYAYLNHVIKALPYAETLEDIEALLPWNVKVNEVLVTSEVN</sequence>
<dbReference type="EMBL" id="BAEQ01000007">
    <property type="protein sequence ID" value="GAC27201.1"/>
    <property type="molecule type" value="Genomic_DNA"/>
</dbReference>
<dbReference type="Pfam" id="PF13817">
    <property type="entry name" value="DDE_Tnp_IS66_C"/>
    <property type="match status" value="1"/>
</dbReference>
<protein>
    <recommendedName>
        <fullName evidence="1">Transposase IS66 C-terminal domain-containing protein</fullName>
    </recommendedName>
</protein>
<dbReference type="InterPro" id="IPR039552">
    <property type="entry name" value="IS66_C"/>
</dbReference>
<accession>K6YTA6</accession>
<organism evidence="2 3">
    <name type="scientific">Brumicola pallidula DSM 14239 = ACAM 615</name>
    <dbReference type="NCBI Taxonomy" id="1121922"/>
    <lineage>
        <taxon>Bacteria</taxon>
        <taxon>Pseudomonadati</taxon>
        <taxon>Pseudomonadota</taxon>
        <taxon>Gammaproteobacteria</taxon>
        <taxon>Alteromonadales</taxon>
        <taxon>Alteromonadaceae</taxon>
        <taxon>Brumicola</taxon>
    </lineage>
</organism>
<evidence type="ECO:0000313" key="3">
    <source>
        <dbReference type="Proteomes" id="UP000006251"/>
    </source>
</evidence>
<comment type="caution">
    <text evidence="2">The sequence shown here is derived from an EMBL/GenBank/DDBJ whole genome shotgun (WGS) entry which is preliminary data.</text>
</comment>
<proteinExistence type="predicted"/>
<keyword evidence="3" id="KW-1185">Reference proteome</keyword>
<evidence type="ECO:0000259" key="1">
    <source>
        <dbReference type="Pfam" id="PF13817"/>
    </source>
</evidence>
<name>K6YTA6_9ALTE</name>
<evidence type="ECO:0000313" key="2">
    <source>
        <dbReference type="EMBL" id="GAC27201.1"/>
    </source>
</evidence>
<dbReference type="OrthoDB" id="6371740at2"/>